<feature type="region of interest" description="Disordered" evidence="3">
    <location>
        <begin position="452"/>
        <end position="535"/>
    </location>
</feature>
<evidence type="ECO:0000256" key="1">
    <source>
        <dbReference type="PROSITE-ProRule" id="PRU00175"/>
    </source>
</evidence>
<protein>
    <recommendedName>
        <fullName evidence="8">RNA binding protein</fullName>
    </recommendedName>
</protein>
<gene>
    <name evidence="6" type="ORF">KY290_030457</name>
</gene>
<keyword evidence="7" id="KW-1185">Reference proteome</keyword>
<dbReference type="SUPFAM" id="SSF57850">
    <property type="entry name" value="RING/U-box"/>
    <property type="match status" value="1"/>
</dbReference>
<dbReference type="SMART" id="SM00360">
    <property type="entry name" value="RRM"/>
    <property type="match status" value="1"/>
</dbReference>
<feature type="compositionally biased region" description="Polar residues" evidence="3">
    <location>
        <begin position="516"/>
        <end position="535"/>
    </location>
</feature>
<evidence type="ECO:0000259" key="5">
    <source>
        <dbReference type="PROSITE" id="PS50102"/>
    </source>
</evidence>
<dbReference type="Pfam" id="PF00076">
    <property type="entry name" value="RRM_1"/>
    <property type="match status" value="1"/>
</dbReference>
<accession>A0ABQ7URS6</accession>
<feature type="region of interest" description="Disordered" evidence="3">
    <location>
        <begin position="795"/>
        <end position="816"/>
    </location>
</feature>
<feature type="domain" description="RRM" evidence="5">
    <location>
        <begin position="311"/>
        <end position="397"/>
    </location>
</feature>
<dbReference type="SMART" id="SM00361">
    <property type="entry name" value="RRM_1"/>
    <property type="match status" value="1"/>
</dbReference>
<name>A0ABQ7URS6_SOLTU</name>
<evidence type="ECO:0000313" key="7">
    <source>
        <dbReference type="Proteomes" id="UP000826656"/>
    </source>
</evidence>
<sequence>MKHLQIVHTALPPVQIPNGDMVKVHALGQVAIGKRLILENDLHSRTLIGVGRERNGLYYLEPMKGASIDGEEVCSQKVKMMPRIDLSQPITFDETSGQETNCIRHCDTSENCTVIENSEVVSTSTSPLPVTSPIPCASSSHHYAAINPSTACNNIDSTVLALGKCSRQVSHRKCKHLTVKVMKLMKKVILQESQSITINATMSDQGDKMCPLCAEEMDLTDQQLKPCKCGYEICVWCWHHIMDMAEKENTEGKCPACRTPYNKEKIVGMEAKCDKVVAEMSTEKRLSSRKGKSKTADSRKQLSSVRVVQRNLVYIVGLPLSLADEDLLQRKEYFSQYGKVMKVSISRTAAGTIQHFANDTCSVYITYSKEEEAILCIQSVHGFVLDGRPLRACFGTTKYCHAWLRNVPCTNLDCLYLHEVGSQEDSFSKDEIISAYTRSRVQQIAGAINSMQRRSGSVLPPPTEEYCSNNSASEDKPISKNAATNSAPSVRGSSSPPNSSSGRSAALPAGALWGTRASNNQHPPASVPCSNGTLNKKPQTCNPTVFSTAVESLSQVSLLPAYAGKKVVHTEESVTTQERGKIETLEPVKQHVGADPQTYTSENPTIPAPLASSSMNSQLHSVPSMSVKDKDKQMIPTSSTNALDISVKSSGPGFTKYSNDTTDVKIQNVCLDMSSLSIGRHKKSQGNCIDQNKESSPSELTQEYATSADEICITREKSDLRLDAQSKVTQVTTSEMENDLLTFNEQRYRDPEVVIEKVYSPNLLLSLHSPAQPSGYSSQLINGGGPVRANMQLDRRTDSVSQPSRESSTNGYPENVSNCVADLHTIDRSYYPLPDEGKRMHVERFQGEAPSENSSTNVDIGESSIISNILSLDFDPWNESLTSPQNLAKYLGETNDQQGSVRVSSSRKLTSNQSRFSFAREEPTTNASADYQPSLNYIEQSFNHYHHGHDFPNSRNDHLDNIGTRNGFSMANNEETVDFGHSFSHLSSNKLSVPRPQMSAPPGFSAPNRAPPPGFTSHFERMEQNFDSFHASHLRDTSSLHNLHQAPQVGHVSNGDIEFMDPAILAVGKGFPNGLHLSNLDMSSSCPPQSNTLQNEGRLQLLMQRSLTAHQNHSFADTRNMFSAFGDAYGISSRGVEQTLANNQYPFDGISSRGLEQTLANHQSPFSQLTLSQSRNSVIPNDHWDSWNGVQSGNSLGAAELLRTENLGFNKFFTGYEESKIHMPNSGNLYNRTFGM</sequence>
<evidence type="ECO:0000259" key="4">
    <source>
        <dbReference type="PROSITE" id="PS50089"/>
    </source>
</evidence>
<dbReference type="PROSITE" id="PS50089">
    <property type="entry name" value="ZF_RING_2"/>
    <property type="match status" value="1"/>
</dbReference>
<dbReference type="InterPro" id="IPR003954">
    <property type="entry name" value="RRM_euk-type"/>
</dbReference>
<dbReference type="InterPro" id="IPR035979">
    <property type="entry name" value="RBD_domain_sf"/>
</dbReference>
<dbReference type="PROSITE" id="PS50102">
    <property type="entry name" value="RRM"/>
    <property type="match status" value="1"/>
</dbReference>
<dbReference type="PANTHER" id="PTHR12603">
    <property type="entry name" value="CCR4-NOT TRANSCRIPTION COMPLEX RELATED"/>
    <property type="match status" value="1"/>
</dbReference>
<dbReference type="Gene3D" id="3.30.70.330">
    <property type="match status" value="1"/>
</dbReference>
<comment type="caution">
    <text evidence="6">The sequence shown here is derived from an EMBL/GenBank/DDBJ whole genome shotgun (WGS) entry which is preliminary data.</text>
</comment>
<evidence type="ECO:0008006" key="8">
    <source>
        <dbReference type="Google" id="ProtNLM"/>
    </source>
</evidence>
<reference evidence="6 7" key="1">
    <citation type="journal article" date="2021" name="bioRxiv">
        <title>Chromosome-scale and haplotype-resolved genome assembly of a tetraploid potato cultivar.</title>
        <authorList>
            <person name="Sun H."/>
            <person name="Jiao W.-B."/>
            <person name="Krause K."/>
            <person name="Campoy J.A."/>
            <person name="Goel M."/>
            <person name="Folz-Donahue K."/>
            <person name="Kukat C."/>
            <person name="Huettel B."/>
            <person name="Schneeberger K."/>
        </authorList>
    </citation>
    <scope>NUCLEOTIDE SEQUENCE [LARGE SCALE GENOMIC DNA]</scope>
    <source>
        <strain evidence="6">SolTubOtavaFocal</strain>
        <tissue evidence="6">Leaves</tissue>
    </source>
</reference>
<feature type="compositionally biased region" description="Polar residues" evidence="3">
    <location>
        <begin position="799"/>
        <end position="816"/>
    </location>
</feature>
<feature type="domain" description="RING-type" evidence="4">
    <location>
        <begin position="210"/>
        <end position="258"/>
    </location>
</feature>
<proteinExistence type="predicted"/>
<dbReference type="InterPro" id="IPR034261">
    <property type="entry name" value="CNOT4_RRM"/>
</dbReference>
<keyword evidence="2" id="KW-0694">RNA-binding</keyword>
<dbReference type="InterPro" id="IPR039780">
    <property type="entry name" value="Mot2"/>
</dbReference>
<evidence type="ECO:0000313" key="6">
    <source>
        <dbReference type="EMBL" id="KAH0751225.1"/>
    </source>
</evidence>
<dbReference type="InterPro" id="IPR012677">
    <property type="entry name" value="Nucleotide-bd_a/b_plait_sf"/>
</dbReference>
<dbReference type="Gene3D" id="3.30.40.10">
    <property type="entry name" value="Zinc/RING finger domain, C3HC4 (zinc finger)"/>
    <property type="match status" value="1"/>
</dbReference>
<dbReference type="EMBL" id="JAIVGD010000019">
    <property type="protein sequence ID" value="KAH0751225.1"/>
    <property type="molecule type" value="Genomic_DNA"/>
</dbReference>
<feature type="compositionally biased region" description="Polar residues" evidence="3">
    <location>
        <begin position="896"/>
        <end position="916"/>
    </location>
</feature>
<evidence type="ECO:0000256" key="3">
    <source>
        <dbReference type="SAM" id="MobiDB-lite"/>
    </source>
</evidence>
<dbReference type="SUPFAM" id="SSF54928">
    <property type="entry name" value="RNA-binding domain, RBD"/>
    <property type="match status" value="1"/>
</dbReference>
<feature type="region of interest" description="Disordered" evidence="3">
    <location>
        <begin position="988"/>
        <end position="1018"/>
    </location>
</feature>
<keyword evidence="1" id="KW-0479">Metal-binding</keyword>
<feature type="compositionally biased region" description="Low complexity" evidence="3">
    <location>
        <begin position="488"/>
        <end position="504"/>
    </location>
</feature>
<dbReference type="PANTHER" id="PTHR12603:SF36">
    <property type="entry name" value="RNA BINDING (RRM_RBD_RNP MOTIFS) FAMILY PROTEIN"/>
    <property type="match status" value="1"/>
</dbReference>
<keyword evidence="1" id="KW-0862">Zinc</keyword>
<organism evidence="6 7">
    <name type="scientific">Solanum tuberosum</name>
    <name type="common">Potato</name>
    <dbReference type="NCBI Taxonomy" id="4113"/>
    <lineage>
        <taxon>Eukaryota</taxon>
        <taxon>Viridiplantae</taxon>
        <taxon>Streptophyta</taxon>
        <taxon>Embryophyta</taxon>
        <taxon>Tracheophyta</taxon>
        <taxon>Spermatophyta</taxon>
        <taxon>Magnoliopsida</taxon>
        <taxon>eudicotyledons</taxon>
        <taxon>Gunneridae</taxon>
        <taxon>Pentapetalae</taxon>
        <taxon>asterids</taxon>
        <taxon>lamiids</taxon>
        <taxon>Solanales</taxon>
        <taxon>Solanaceae</taxon>
        <taxon>Solanoideae</taxon>
        <taxon>Solaneae</taxon>
        <taxon>Solanum</taxon>
    </lineage>
</organism>
<dbReference type="Pfam" id="PF14570">
    <property type="entry name" value="zf-RING_4"/>
    <property type="match status" value="1"/>
</dbReference>
<dbReference type="InterPro" id="IPR001841">
    <property type="entry name" value="Znf_RING"/>
</dbReference>
<dbReference type="CDD" id="cd16618">
    <property type="entry name" value="mRING-HC-C4C4_CNOT4"/>
    <property type="match status" value="1"/>
</dbReference>
<dbReference type="Proteomes" id="UP000826656">
    <property type="component" value="Unassembled WGS sequence"/>
</dbReference>
<feature type="region of interest" description="Disordered" evidence="3">
    <location>
        <begin position="896"/>
        <end position="928"/>
    </location>
</feature>
<keyword evidence="1" id="KW-0863">Zinc-finger</keyword>
<dbReference type="InterPro" id="IPR039515">
    <property type="entry name" value="NOT4_mRING-HC-C4C4"/>
</dbReference>
<evidence type="ECO:0000256" key="2">
    <source>
        <dbReference type="PROSITE-ProRule" id="PRU00176"/>
    </source>
</evidence>
<dbReference type="InterPro" id="IPR013083">
    <property type="entry name" value="Znf_RING/FYVE/PHD"/>
</dbReference>
<dbReference type="CDD" id="cd12438">
    <property type="entry name" value="RRM_CNOT4"/>
    <property type="match status" value="1"/>
</dbReference>
<dbReference type="InterPro" id="IPR000504">
    <property type="entry name" value="RRM_dom"/>
</dbReference>